<reference evidence="9" key="1">
    <citation type="submission" date="2020-10" db="EMBL/GenBank/DDBJ databases">
        <authorList>
            <person name="Gilroy R."/>
        </authorList>
    </citation>
    <scope>NUCLEOTIDE SEQUENCE</scope>
    <source>
        <strain evidence="9">CHK180-2868</strain>
    </source>
</reference>
<dbReference type="EMBL" id="DVGC01000027">
    <property type="protein sequence ID" value="HIR05321.1"/>
    <property type="molecule type" value="Genomic_DNA"/>
</dbReference>
<feature type="domain" description="EamA" evidence="8">
    <location>
        <begin position="158"/>
        <end position="293"/>
    </location>
</feature>
<dbReference type="PANTHER" id="PTHR42920">
    <property type="entry name" value="OS03G0707200 PROTEIN-RELATED"/>
    <property type="match status" value="1"/>
</dbReference>
<dbReference type="GO" id="GO:0005886">
    <property type="term" value="C:plasma membrane"/>
    <property type="evidence" value="ECO:0007669"/>
    <property type="project" value="UniProtKB-SubCell"/>
</dbReference>
<protein>
    <submittedName>
        <fullName evidence="9">DMT family transporter</fullName>
    </submittedName>
</protein>
<dbReference type="SUPFAM" id="SSF103481">
    <property type="entry name" value="Multidrug resistance efflux transporter EmrE"/>
    <property type="match status" value="2"/>
</dbReference>
<comment type="caution">
    <text evidence="9">The sequence shown here is derived from an EMBL/GenBank/DDBJ whole genome shotgun (WGS) entry which is preliminary data.</text>
</comment>
<dbReference type="InterPro" id="IPR051258">
    <property type="entry name" value="Diverse_Substrate_Transporter"/>
</dbReference>
<gene>
    <name evidence="9" type="ORF">IAB28_05070</name>
</gene>
<feature type="transmembrane region" description="Helical" evidence="7">
    <location>
        <begin position="108"/>
        <end position="125"/>
    </location>
</feature>
<proteinExistence type="inferred from homology"/>
<evidence type="ECO:0000259" key="8">
    <source>
        <dbReference type="Pfam" id="PF00892"/>
    </source>
</evidence>
<evidence type="ECO:0000313" key="10">
    <source>
        <dbReference type="Proteomes" id="UP000824250"/>
    </source>
</evidence>
<evidence type="ECO:0000256" key="5">
    <source>
        <dbReference type="ARBA" id="ARBA00022989"/>
    </source>
</evidence>
<feature type="transmembrane region" description="Helical" evidence="7">
    <location>
        <begin position="82"/>
        <end position="102"/>
    </location>
</feature>
<evidence type="ECO:0000256" key="3">
    <source>
        <dbReference type="ARBA" id="ARBA00022475"/>
    </source>
</evidence>
<name>A0A9D1A414_9FIRM</name>
<evidence type="ECO:0000313" key="9">
    <source>
        <dbReference type="EMBL" id="HIR05321.1"/>
    </source>
</evidence>
<accession>A0A9D1A414</accession>
<dbReference type="AlphaFoldDB" id="A0A9D1A414"/>
<feature type="transmembrane region" description="Helical" evidence="7">
    <location>
        <begin position="252"/>
        <end position="272"/>
    </location>
</feature>
<dbReference type="InterPro" id="IPR037185">
    <property type="entry name" value="EmrE-like"/>
</dbReference>
<feature type="transmembrane region" description="Helical" evidence="7">
    <location>
        <begin position="16"/>
        <end position="37"/>
    </location>
</feature>
<organism evidence="9 10">
    <name type="scientific">Candidatus Copromonas faecavium</name>
    <name type="common">nom. illeg.</name>
    <dbReference type="NCBI Taxonomy" id="2840740"/>
    <lineage>
        <taxon>Bacteria</taxon>
        <taxon>Bacillati</taxon>
        <taxon>Bacillota</taxon>
        <taxon>Clostridia</taxon>
        <taxon>Lachnospirales</taxon>
        <taxon>Lachnospiraceae</taxon>
        <taxon>Candidatus Copromonas (nom. illeg.)</taxon>
    </lineage>
</organism>
<evidence type="ECO:0000256" key="2">
    <source>
        <dbReference type="ARBA" id="ARBA00007362"/>
    </source>
</evidence>
<feature type="domain" description="EamA" evidence="8">
    <location>
        <begin position="24"/>
        <end position="149"/>
    </location>
</feature>
<dbReference type="InterPro" id="IPR000620">
    <property type="entry name" value="EamA_dom"/>
</dbReference>
<evidence type="ECO:0000256" key="6">
    <source>
        <dbReference type="ARBA" id="ARBA00023136"/>
    </source>
</evidence>
<feature type="transmembrane region" description="Helical" evidence="7">
    <location>
        <begin position="156"/>
        <end position="177"/>
    </location>
</feature>
<comment type="similarity">
    <text evidence="2">Belongs to the EamA transporter family.</text>
</comment>
<feature type="transmembrane region" description="Helical" evidence="7">
    <location>
        <begin position="184"/>
        <end position="202"/>
    </location>
</feature>
<keyword evidence="6 7" id="KW-0472">Membrane</keyword>
<sequence length="325" mass="35267">MEQHLTKQKEKTSGTVRFLAAGGLILTTMIWGGSFVAMKTSMELVPPAWLLAIRFSLAALLMGLLFHRALLSAPKEAWKKGMILGCFLELSYLFQTYGLQFTTASKNAFITTLYVVLVPLLLWGITKKRPGTNQLAAAVLAVIGLALLSLEGDFSINLGDGLTLLCSLSFAVHMILIDRYTKDFSPVVLTTVQIGTAAALSWCLAPVLDGGLSADFLTADGFWTGMFYLVVLATMGGFLLQNLGQKYVSANTSAILLSLESVFGALFSVLLLHEKMTGRMSIGCGFLFAAVLLAEVKFEQIVVYCRKTKRGQGVCQSSQSFRSEE</sequence>
<keyword evidence="4 7" id="KW-0812">Transmembrane</keyword>
<reference evidence="9" key="2">
    <citation type="journal article" date="2021" name="PeerJ">
        <title>Extensive microbial diversity within the chicken gut microbiome revealed by metagenomics and culture.</title>
        <authorList>
            <person name="Gilroy R."/>
            <person name="Ravi A."/>
            <person name="Getino M."/>
            <person name="Pursley I."/>
            <person name="Horton D.L."/>
            <person name="Alikhan N.F."/>
            <person name="Baker D."/>
            <person name="Gharbi K."/>
            <person name="Hall N."/>
            <person name="Watson M."/>
            <person name="Adriaenssens E.M."/>
            <person name="Foster-Nyarko E."/>
            <person name="Jarju S."/>
            <person name="Secka A."/>
            <person name="Antonio M."/>
            <person name="Oren A."/>
            <person name="Chaudhuri R.R."/>
            <person name="La Ragione R."/>
            <person name="Hildebrand F."/>
            <person name="Pallen M.J."/>
        </authorList>
    </citation>
    <scope>NUCLEOTIDE SEQUENCE</scope>
    <source>
        <strain evidence="9">CHK180-2868</strain>
    </source>
</reference>
<feature type="transmembrane region" description="Helical" evidence="7">
    <location>
        <begin position="278"/>
        <end position="296"/>
    </location>
</feature>
<evidence type="ECO:0000256" key="7">
    <source>
        <dbReference type="SAM" id="Phobius"/>
    </source>
</evidence>
<dbReference type="PANTHER" id="PTHR42920:SF5">
    <property type="entry name" value="EAMA DOMAIN-CONTAINING PROTEIN"/>
    <property type="match status" value="1"/>
</dbReference>
<dbReference type="Pfam" id="PF00892">
    <property type="entry name" value="EamA"/>
    <property type="match status" value="2"/>
</dbReference>
<feature type="transmembrane region" description="Helical" evidence="7">
    <location>
        <begin position="49"/>
        <end position="70"/>
    </location>
</feature>
<feature type="transmembrane region" description="Helical" evidence="7">
    <location>
        <begin position="222"/>
        <end position="240"/>
    </location>
</feature>
<evidence type="ECO:0000256" key="1">
    <source>
        <dbReference type="ARBA" id="ARBA00004651"/>
    </source>
</evidence>
<keyword evidence="3" id="KW-1003">Cell membrane</keyword>
<keyword evidence="5 7" id="KW-1133">Transmembrane helix</keyword>
<feature type="transmembrane region" description="Helical" evidence="7">
    <location>
        <begin position="132"/>
        <end position="150"/>
    </location>
</feature>
<evidence type="ECO:0000256" key="4">
    <source>
        <dbReference type="ARBA" id="ARBA00022692"/>
    </source>
</evidence>
<dbReference type="Proteomes" id="UP000824250">
    <property type="component" value="Unassembled WGS sequence"/>
</dbReference>
<comment type="subcellular location">
    <subcellularLocation>
        <location evidence="1">Cell membrane</location>
        <topology evidence="1">Multi-pass membrane protein</topology>
    </subcellularLocation>
</comment>